<dbReference type="InterPro" id="IPR013654">
    <property type="entry name" value="PAS_2"/>
</dbReference>
<name>A0ABV2HCD6_9HYPH</name>
<comment type="caution">
    <text evidence="15">The sequence shown here is derived from an EMBL/GenBank/DDBJ whole genome shotgun (WGS) entry which is preliminary data.</text>
</comment>
<keyword evidence="9" id="KW-0067">ATP-binding</keyword>
<evidence type="ECO:0000256" key="5">
    <source>
        <dbReference type="ARBA" id="ARBA00022606"/>
    </source>
</evidence>
<evidence type="ECO:0000259" key="13">
    <source>
        <dbReference type="PROSITE" id="PS50046"/>
    </source>
</evidence>
<organism evidence="15 16">
    <name type="scientific">Pseudorhizobium tarimense</name>
    <dbReference type="NCBI Taxonomy" id="1079109"/>
    <lineage>
        <taxon>Bacteria</taxon>
        <taxon>Pseudomonadati</taxon>
        <taxon>Pseudomonadota</taxon>
        <taxon>Alphaproteobacteria</taxon>
        <taxon>Hyphomicrobiales</taxon>
        <taxon>Rhizobiaceae</taxon>
        <taxon>Rhizobium/Agrobacterium group</taxon>
        <taxon>Pseudorhizobium</taxon>
    </lineage>
</organism>
<dbReference type="PROSITE" id="PS50046">
    <property type="entry name" value="PHYTOCHROME_2"/>
    <property type="match status" value="1"/>
</dbReference>
<dbReference type="SUPFAM" id="SSF55785">
    <property type="entry name" value="PYP-like sensor domain (PAS domain)"/>
    <property type="match status" value="1"/>
</dbReference>
<evidence type="ECO:0000256" key="7">
    <source>
        <dbReference type="ARBA" id="ARBA00022741"/>
    </source>
</evidence>
<dbReference type="PANTHER" id="PTHR41523">
    <property type="entry name" value="TWO-COMPONENT SYSTEM SENSOR PROTEIN"/>
    <property type="match status" value="1"/>
</dbReference>
<keyword evidence="11" id="KW-0675">Receptor</keyword>
<dbReference type="SUPFAM" id="SSF52172">
    <property type="entry name" value="CheY-like"/>
    <property type="match status" value="1"/>
</dbReference>
<dbReference type="PROSITE" id="PS50110">
    <property type="entry name" value="RESPONSE_REGULATORY"/>
    <property type="match status" value="1"/>
</dbReference>
<comment type="catalytic activity">
    <reaction evidence="1">
        <text>ATP + protein L-histidine = ADP + protein N-phospho-L-histidine.</text>
        <dbReference type="EC" id="2.7.13.3"/>
    </reaction>
</comment>
<dbReference type="InterPro" id="IPR035965">
    <property type="entry name" value="PAS-like_dom_sf"/>
</dbReference>
<evidence type="ECO:0000256" key="3">
    <source>
        <dbReference type="ARBA" id="ARBA00022543"/>
    </source>
</evidence>
<dbReference type="Gene3D" id="3.30.450.40">
    <property type="match status" value="1"/>
</dbReference>
<evidence type="ECO:0000256" key="9">
    <source>
        <dbReference type="ARBA" id="ARBA00022840"/>
    </source>
</evidence>
<evidence type="ECO:0000256" key="2">
    <source>
        <dbReference type="ARBA" id="ARBA00012438"/>
    </source>
</evidence>
<evidence type="ECO:0000259" key="14">
    <source>
        <dbReference type="PROSITE" id="PS50110"/>
    </source>
</evidence>
<feature type="domain" description="Phytochrome chromophore attachment site" evidence="13">
    <location>
        <begin position="141"/>
        <end position="298"/>
    </location>
</feature>
<keyword evidence="5" id="KW-0716">Sensory transduction</keyword>
<feature type="domain" description="Response regulatory" evidence="14">
    <location>
        <begin position="734"/>
        <end position="844"/>
    </location>
</feature>
<evidence type="ECO:0000256" key="1">
    <source>
        <dbReference type="ARBA" id="ARBA00000085"/>
    </source>
</evidence>
<dbReference type="PRINTS" id="PR01033">
    <property type="entry name" value="PHYTOCHROME"/>
</dbReference>
<dbReference type="InterPro" id="IPR016132">
    <property type="entry name" value="Phyto_chromo_attachment"/>
</dbReference>
<dbReference type="InterPro" id="IPR043150">
    <property type="entry name" value="Phytochrome_PHY_sf"/>
</dbReference>
<evidence type="ECO:0000256" key="12">
    <source>
        <dbReference type="PROSITE-ProRule" id="PRU00169"/>
    </source>
</evidence>
<keyword evidence="10" id="KW-0157">Chromophore</keyword>
<dbReference type="PANTHER" id="PTHR41523:SF7">
    <property type="entry name" value="HISTIDINE KINASE"/>
    <property type="match status" value="1"/>
</dbReference>
<dbReference type="EC" id="2.7.13.3" evidence="2"/>
<dbReference type="Pfam" id="PF07536">
    <property type="entry name" value="HWE_HK"/>
    <property type="match status" value="1"/>
</dbReference>
<dbReference type="EMBL" id="JBEPLJ010000021">
    <property type="protein sequence ID" value="MET3588207.1"/>
    <property type="molecule type" value="Genomic_DNA"/>
</dbReference>
<keyword evidence="7" id="KW-0547">Nucleotide-binding</keyword>
<reference evidence="15 16" key="1">
    <citation type="submission" date="2024-06" db="EMBL/GenBank/DDBJ databases">
        <title>Genomic Encyclopedia of Type Strains, Phase IV (KMG-IV): sequencing the most valuable type-strain genomes for metagenomic binning, comparative biology and taxonomic classification.</title>
        <authorList>
            <person name="Goeker M."/>
        </authorList>
    </citation>
    <scope>NUCLEOTIDE SEQUENCE [LARGE SCALE GENOMIC DNA]</scope>
    <source>
        <strain evidence="15 16">DSM 105042</strain>
    </source>
</reference>
<dbReference type="InterPro" id="IPR013515">
    <property type="entry name" value="Phytochrome_cen-reg"/>
</dbReference>
<evidence type="ECO:0000256" key="6">
    <source>
        <dbReference type="ARBA" id="ARBA00022679"/>
    </source>
</evidence>
<keyword evidence="6" id="KW-0808">Transferase</keyword>
<dbReference type="Gene3D" id="3.30.450.270">
    <property type="match status" value="1"/>
</dbReference>
<keyword evidence="4 12" id="KW-0597">Phosphoprotein</keyword>
<dbReference type="Gene3D" id="3.30.565.10">
    <property type="entry name" value="Histidine kinase-like ATPase, C-terminal domain"/>
    <property type="match status" value="1"/>
</dbReference>
<gene>
    <name evidence="15" type="ORF">ABID21_004341</name>
</gene>
<evidence type="ECO:0000256" key="8">
    <source>
        <dbReference type="ARBA" id="ARBA00022777"/>
    </source>
</evidence>
<dbReference type="Pfam" id="PF01590">
    <property type="entry name" value="GAF"/>
    <property type="match status" value="1"/>
</dbReference>
<accession>A0ABV2HCD6</accession>
<dbReference type="InterPro" id="IPR036890">
    <property type="entry name" value="HATPase_C_sf"/>
</dbReference>
<dbReference type="Pfam" id="PF00072">
    <property type="entry name" value="Response_reg"/>
    <property type="match status" value="1"/>
</dbReference>
<keyword evidence="8 15" id="KW-0418">Kinase</keyword>
<protein>
    <recommendedName>
        <fullName evidence="2">histidine kinase</fullName>
        <ecNumber evidence="2">2.7.13.3</ecNumber>
    </recommendedName>
</protein>
<dbReference type="GO" id="GO:0016301">
    <property type="term" value="F:kinase activity"/>
    <property type="evidence" value="ECO:0007669"/>
    <property type="project" value="UniProtKB-KW"/>
</dbReference>
<dbReference type="PIRSF" id="PIRSF036397">
    <property type="entry name" value="Bactrphtchrm_rec"/>
    <property type="match status" value="1"/>
</dbReference>
<feature type="modified residue" description="4-aspartylphosphate" evidence="12">
    <location>
        <position position="784"/>
    </location>
</feature>
<dbReference type="InterPro" id="IPR001294">
    <property type="entry name" value="Phytochrome"/>
</dbReference>
<proteinExistence type="predicted"/>
<dbReference type="Gene3D" id="3.30.450.20">
    <property type="entry name" value="PAS domain"/>
    <property type="match status" value="1"/>
</dbReference>
<dbReference type="InterPro" id="IPR011006">
    <property type="entry name" value="CheY-like_superfamily"/>
</dbReference>
<dbReference type="InterPro" id="IPR003018">
    <property type="entry name" value="GAF"/>
</dbReference>
<keyword evidence="3" id="KW-0600">Photoreceptor protein</keyword>
<dbReference type="SMART" id="SM00065">
    <property type="entry name" value="GAF"/>
    <property type="match status" value="1"/>
</dbReference>
<dbReference type="InterPro" id="IPR029016">
    <property type="entry name" value="GAF-like_dom_sf"/>
</dbReference>
<evidence type="ECO:0000256" key="4">
    <source>
        <dbReference type="ARBA" id="ARBA00022553"/>
    </source>
</evidence>
<dbReference type="SUPFAM" id="SSF55781">
    <property type="entry name" value="GAF domain-like"/>
    <property type="match status" value="2"/>
</dbReference>
<dbReference type="Proteomes" id="UP001549031">
    <property type="component" value="Unassembled WGS sequence"/>
</dbReference>
<dbReference type="InterPro" id="IPR009219">
    <property type="entry name" value="Bactrphtchr_CheY"/>
</dbReference>
<dbReference type="SMART" id="SM00448">
    <property type="entry name" value="REC"/>
    <property type="match status" value="1"/>
</dbReference>
<keyword evidence="16" id="KW-1185">Reference proteome</keyword>
<evidence type="ECO:0000256" key="10">
    <source>
        <dbReference type="ARBA" id="ARBA00022991"/>
    </source>
</evidence>
<dbReference type="Pfam" id="PF08446">
    <property type="entry name" value="PAS_2"/>
    <property type="match status" value="1"/>
</dbReference>
<dbReference type="InterPro" id="IPR001789">
    <property type="entry name" value="Sig_transdc_resp-reg_receiver"/>
</dbReference>
<sequence>MPDTKTVDLTNCDREPIHVPGSIQPHGCLIACDAAGSGIVRHSTNAPQMLGLPQDINGMRLDEALGPEVAHTLRNAIATSSDPARPALRHGVILPSGQRFDVSIHAYEANAILEFEPVSGDTDQPLEAARMLISRIRNIRSVDQLVERSSRLIHALLGYDRVMIYRLDKDGSGKVISEHKRRDLESFKGQHFPATDIPQQARILYLMNTIRVISDADNPRVAIVPALDEAGAPLDLSFAHLRSVSPIHCEYLRNMGVSASMSISIVVDGELWGLIACHHYSRKALSMPQRVAAETFGEFFSLHLSALKQKEIAEKNREVRSALDRFLQAAAHHSDIRELLRQSLDELSAMLPSDGVGLWLSGVWTAAGSAPSKEGAAELAELLAEKAGGRVWETHHLSVDLPTSRASAEGTCGVIAVPLSQRSRDYLFFFRRELVQTLDWAGNPEKAYESGPLGDRLTPRKSFAVWKETVSDQAQPWSDGDLEVADAIRAVLVEIVLHHNELIADERGKADVRQRMLNEELNHRVKNILSVIKSLIGSPVDPGQDIESYIESLKGRVQALSLAHDQIVRSGDGGMLRDLLHAELQPYQAGDRRIVLQGPPIWLDARSFSVMALVLHEMATNAAKYGGLSRSGGDLSVRWSRSDTADCEIRWEENGGPPVTAPVRSGFGSVLIGRSVSYELGGKSRIDYDEAGLRGYFCIPSTHIQAGGEDEERQLIESALDEGDQEKSDFSEVELLLVEDQMLIAADVETILAEYGLKKVTTSPSVAEALRKLEHFAPNIAILDVNLGTGTSVPVAHELLRRGIPFVFATGYSDRATIPDHIDVPVLRKPYEASALIRAIARLLAQTRVD</sequence>
<dbReference type="InterPro" id="IPR011102">
    <property type="entry name" value="Sig_transdc_His_kinase_HWE"/>
</dbReference>
<evidence type="ECO:0000313" key="15">
    <source>
        <dbReference type="EMBL" id="MET3588207.1"/>
    </source>
</evidence>
<dbReference type="SMART" id="SM00911">
    <property type="entry name" value="HWE_HK"/>
    <property type="match status" value="1"/>
</dbReference>
<dbReference type="RefSeq" id="WP_247245933.1">
    <property type="nucleotide sequence ID" value="NZ_JALJRA010000022.1"/>
</dbReference>
<evidence type="ECO:0000313" key="16">
    <source>
        <dbReference type="Proteomes" id="UP001549031"/>
    </source>
</evidence>
<dbReference type="Pfam" id="PF00360">
    <property type="entry name" value="PHY"/>
    <property type="match status" value="1"/>
</dbReference>
<evidence type="ECO:0000256" key="11">
    <source>
        <dbReference type="ARBA" id="ARBA00023170"/>
    </source>
</evidence>
<dbReference type="Gene3D" id="3.40.50.2300">
    <property type="match status" value="1"/>
</dbReference>